<dbReference type="Pfam" id="PF13797">
    <property type="entry name" value="Post_transc_reg"/>
    <property type="match status" value="1"/>
</dbReference>
<keyword evidence="2" id="KW-1185">Reference proteome</keyword>
<reference evidence="2" key="1">
    <citation type="submission" date="2016-09" db="EMBL/GenBank/DDBJ databases">
        <authorList>
            <person name="Varghese N."/>
            <person name="Submissions S."/>
        </authorList>
    </citation>
    <scope>NUCLEOTIDE SEQUENCE [LARGE SCALE GENOMIC DNA]</scope>
    <source>
        <strain evidence="2">25nlg</strain>
    </source>
</reference>
<gene>
    <name evidence="1" type="ORF">SAMN05421737_10654</name>
</gene>
<evidence type="ECO:0000313" key="1">
    <source>
        <dbReference type="EMBL" id="SDC20647.1"/>
    </source>
</evidence>
<sequence>MTMGEKQQFDVWQEEIMPALHCKLEEFHDLGYRHVQLQDLWECLITSERKKKSYVPFYAFVDACLSMRPQDYMTWVTMKSYQEPADWQQAWAEVTGQQAEARAGSLAEEAYK</sequence>
<evidence type="ECO:0000313" key="2">
    <source>
        <dbReference type="Proteomes" id="UP000242662"/>
    </source>
</evidence>
<dbReference type="Proteomes" id="UP000242662">
    <property type="component" value="Unassembled WGS sequence"/>
</dbReference>
<dbReference type="EMBL" id="FMYM01000006">
    <property type="protein sequence ID" value="SDC20647.1"/>
    <property type="molecule type" value="Genomic_DNA"/>
</dbReference>
<accession>A0A1G6JPN0</accession>
<organism evidence="1 2">
    <name type="scientific">Shouchella lonarensis</name>
    <dbReference type="NCBI Taxonomy" id="1464122"/>
    <lineage>
        <taxon>Bacteria</taxon>
        <taxon>Bacillati</taxon>
        <taxon>Bacillota</taxon>
        <taxon>Bacilli</taxon>
        <taxon>Bacillales</taxon>
        <taxon>Bacillaceae</taxon>
        <taxon>Shouchella</taxon>
    </lineage>
</organism>
<proteinExistence type="predicted"/>
<dbReference type="STRING" id="1464122.SAMN05421737_10654"/>
<name>A0A1G6JPN0_9BACI</name>
<protein>
    <submittedName>
        <fullName evidence="1">Post-transcriptional regulator</fullName>
    </submittedName>
</protein>
<dbReference type="InterPro" id="IPR025716">
    <property type="entry name" value="Post-transcriptional_regulator"/>
</dbReference>
<dbReference type="AlphaFoldDB" id="A0A1G6JPN0"/>